<dbReference type="InterPro" id="IPR029063">
    <property type="entry name" value="SAM-dependent_MTases_sf"/>
</dbReference>
<dbReference type="PANTHER" id="PTHR43542">
    <property type="entry name" value="METHYLTRANSFERASE"/>
    <property type="match status" value="1"/>
</dbReference>
<evidence type="ECO:0000313" key="4">
    <source>
        <dbReference type="EMBL" id="KAB7739843.1"/>
    </source>
</evidence>
<dbReference type="SUPFAM" id="SSF53335">
    <property type="entry name" value="S-adenosyl-L-methionine-dependent methyltransferases"/>
    <property type="match status" value="1"/>
</dbReference>
<dbReference type="CDD" id="cd02440">
    <property type="entry name" value="AdoMet_MTases"/>
    <property type="match status" value="1"/>
</dbReference>
<dbReference type="Gene3D" id="3.40.50.150">
    <property type="entry name" value="Vaccinia Virus protein VP39"/>
    <property type="match status" value="1"/>
</dbReference>
<comment type="caution">
    <text evidence="4">The sequence shown here is derived from an EMBL/GenBank/DDBJ whole genome shotgun (WGS) entry which is preliminary data.</text>
</comment>
<keyword evidence="5" id="KW-1185">Reference proteome</keyword>
<gene>
    <name evidence="4" type="primary">rsmD</name>
    <name evidence="4" type="ORF">F2P47_10030</name>
</gene>
<dbReference type="EC" id="2.1.1.171" evidence="4"/>
<evidence type="ECO:0000256" key="2">
    <source>
        <dbReference type="ARBA" id="ARBA00022679"/>
    </source>
</evidence>
<dbReference type="InterPro" id="IPR004398">
    <property type="entry name" value="RNA_MeTrfase_RsmD"/>
</dbReference>
<dbReference type="RefSeq" id="WP_152216224.1">
    <property type="nucleotide sequence ID" value="NZ_JBAQYD010000077.1"/>
</dbReference>
<evidence type="ECO:0000313" key="5">
    <source>
        <dbReference type="Proteomes" id="UP000468901"/>
    </source>
</evidence>
<feature type="region of interest" description="Disordered" evidence="3">
    <location>
        <begin position="1"/>
        <end position="21"/>
    </location>
</feature>
<dbReference type="GO" id="GO:0052913">
    <property type="term" value="F:16S rRNA (guanine(966)-N(2))-methyltransferase activity"/>
    <property type="evidence" value="ECO:0007669"/>
    <property type="project" value="UniProtKB-EC"/>
</dbReference>
<reference evidence="4 5" key="1">
    <citation type="submission" date="2019-09" db="EMBL/GenBank/DDBJ databases">
        <title>Parvibaculum sedimenti sp. nov., isolated from sediment.</title>
        <authorList>
            <person name="Wang Y."/>
        </authorList>
    </citation>
    <scope>NUCLEOTIDE SEQUENCE [LARGE SCALE GENOMIC DNA]</scope>
    <source>
        <strain evidence="4 5">HXT-9</strain>
    </source>
</reference>
<dbReference type="PANTHER" id="PTHR43542:SF1">
    <property type="entry name" value="METHYLTRANSFERASE"/>
    <property type="match status" value="1"/>
</dbReference>
<dbReference type="PIRSF" id="PIRSF004553">
    <property type="entry name" value="CHP00095"/>
    <property type="match status" value="1"/>
</dbReference>
<dbReference type="AlphaFoldDB" id="A0A6N6VG33"/>
<sequence length="188" mass="20079">MRIVGGTHKGRAITAPPGHNVRPTSDRIREALFNILAHADFDGFDLEGARVLDLFAGTGALGLEAISRGAVFSLFVEEDADARGAIRENMEALGLTGHAKIYKRDATTLGPRPGSVGPAFSLLFVDPPYGKGLAELALVSARDGGWLEPDALCVVEEAASSRFAAPEGFEELDRRKYGITEIVFLKQA</sequence>
<evidence type="ECO:0000256" key="1">
    <source>
        <dbReference type="ARBA" id="ARBA00022603"/>
    </source>
</evidence>
<accession>A0A6N6VG33</accession>
<evidence type="ECO:0000256" key="3">
    <source>
        <dbReference type="SAM" id="MobiDB-lite"/>
    </source>
</evidence>
<proteinExistence type="predicted"/>
<keyword evidence="2 4" id="KW-0808">Transferase</keyword>
<keyword evidence="1 4" id="KW-0489">Methyltransferase</keyword>
<dbReference type="NCBIfam" id="TIGR00095">
    <property type="entry name" value="16S rRNA (guanine(966)-N(2))-methyltransferase RsmD"/>
    <property type="match status" value="1"/>
</dbReference>
<organism evidence="4 5">
    <name type="scientific">Parvibaculum sedimenti</name>
    <dbReference type="NCBI Taxonomy" id="2608632"/>
    <lineage>
        <taxon>Bacteria</taxon>
        <taxon>Pseudomonadati</taxon>
        <taxon>Pseudomonadota</taxon>
        <taxon>Alphaproteobacteria</taxon>
        <taxon>Hyphomicrobiales</taxon>
        <taxon>Parvibaculaceae</taxon>
        <taxon>Parvibaculum</taxon>
    </lineage>
</organism>
<dbReference type="EMBL" id="WESC01000008">
    <property type="protein sequence ID" value="KAB7739843.1"/>
    <property type="molecule type" value="Genomic_DNA"/>
</dbReference>
<dbReference type="Pfam" id="PF03602">
    <property type="entry name" value="Cons_hypoth95"/>
    <property type="match status" value="1"/>
</dbReference>
<protein>
    <submittedName>
        <fullName evidence="4">16S rRNA (Guanine(966)-N(2))-methyltransferase RsmD</fullName>
        <ecNumber evidence="4">2.1.1.171</ecNumber>
    </submittedName>
</protein>
<name>A0A6N6VG33_9HYPH</name>
<dbReference type="Proteomes" id="UP000468901">
    <property type="component" value="Unassembled WGS sequence"/>
</dbReference>